<dbReference type="OrthoDB" id="5400049at2759"/>
<reference evidence="2 3" key="1">
    <citation type="journal article" date="2018" name="Nat. Ecol. Evol.">
        <title>Pezizomycetes genomes reveal the molecular basis of ectomycorrhizal truffle lifestyle.</title>
        <authorList>
            <person name="Murat C."/>
            <person name="Payen T."/>
            <person name="Noel B."/>
            <person name="Kuo A."/>
            <person name="Morin E."/>
            <person name="Chen J."/>
            <person name="Kohler A."/>
            <person name="Krizsan K."/>
            <person name="Balestrini R."/>
            <person name="Da Silva C."/>
            <person name="Montanini B."/>
            <person name="Hainaut M."/>
            <person name="Levati E."/>
            <person name="Barry K.W."/>
            <person name="Belfiori B."/>
            <person name="Cichocki N."/>
            <person name="Clum A."/>
            <person name="Dockter R.B."/>
            <person name="Fauchery L."/>
            <person name="Guy J."/>
            <person name="Iotti M."/>
            <person name="Le Tacon F."/>
            <person name="Lindquist E.A."/>
            <person name="Lipzen A."/>
            <person name="Malagnac F."/>
            <person name="Mello A."/>
            <person name="Molinier V."/>
            <person name="Miyauchi S."/>
            <person name="Poulain J."/>
            <person name="Riccioni C."/>
            <person name="Rubini A."/>
            <person name="Sitrit Y."/>
            <person name="Splivallo R."/>
            <person name="Traeger S."/>
            <person name="Wang M."/>
            <person name="Zifcakova L."/>
            <person name="Wipf D."/>
            <person name="Zambonelli A."/>
            <person name="Paolocci F."/>
            <person name="Nowrousian M."/>
            <person name="Ottonello S."/>
            <person name="Baldrian P."/>
            <person name="Spatafora J.W."/>
            <person name="Henrissat B."/>
            <person name="Nagy L.G."/>
            <person name="Aury J.M."/>
            <person name="Wincker P."/>
            <person name="Grigoriev I.V."/>
            <person name="Bonfante P."/>
            <person name="Martin F.M."/>
        </authorList>
    </citation>
    <scope>NUCLEOTIDE SEQUENCE [LARGE SCALE GENOMIC DNA]</scope>
    <source>
        <strain evidence="2 3">RN42</strain>
    </source>
</reference>
<keyword evidence="3" id="KW-1185">Reference proteome</keyword>
<feature type="compositionally biased region" description="Acidic residues" evidence="1">
    <location>
        <begin position="65"/>
        <end position="84"/>
    </location>
</feature>
<dbReference type="PANTHER" id="PTHR35871:SF1">
    <property type="entry name" value="CXC1-LIKE CYSTEINE CLUSTER ASSOCIATED WITH KDZ TRANSPOSASES DOMAIN-CONTAINING PROTEIN"/>
    <property type="match status" value="1"/>
</dbReference>
<feature type="region of interest" description="Disordered" evidence="1">
    <location>
        <begin position="156"/>
        <end position="182"/>
    </location>
</feature>
<feature type="compositionally biased region" description="Low complexity" evidence="1">
    <location>
        <begin position="165"/>
        <end position="180"/>
    </location>
</feature>
<proteinExistence type="predicted"/>
<dbReference type="EMBL" id="ML119646">
    <property type="protein sequence ID" value="RPA87789.1"/>
    <property type="molecule type" value="Genomic_DNA"/>
</dbReference>
<dbReference type="AlphaFoldDB" id="A0A3N4IPC6"/>
<dbReference type="PANTHER" id="PTHR35871">
    <property type="entry name" value="EXPRESSED PROTEIN"/>
    <property type="match status" value="1"/>
</dbReference>
<organism evidence="2 3">
    <name type="scientific">Ascobolus immersus RN42</name>
    <dbReference type="NCBI Taxonomy" id="1160509"/>
    <lineage>
        <taxon>Eukaryota</taxon>
        <taxon>Fungi</taxon>
        <taxon>Dikarya</taxon>
        <taxon>Ascomycota</taxon>
        <taxon>Pezizomycotina</taxon>
        <taxon>Pezizomycetes</taxon>
        <taxon>Pezizales</taxon>
        <taxon>Ascobolaceae</taxon>
        <taxon>Ascobolus</taxon>
    </lineage>
</organism>
<feature type="compositionally biased region" description="Acidic residues" evidence="1">
    <location>
        <begin position="672"/>
        <end position="681"/>
    </location>
</feature>
<feature type="compositionally biased region" description="Basic and acidic residues" evidence="1">
    <location>
        <begin position="662"/>
        <end position="671"/>
    </location>
</feature>
<evidence type="ECO:0000256" key="1">
    <source>
        <dbReference type="SAM" id="MobiDB-lite"/>
    </source>
</evidence>
<accession>A0A3N4IPC6</accession>
<protein>
    <submittedName>
        <fullName evidence="2">Uncharacterized protein</fullName>
    </submittedName>
</protein>
<feature type="compositionally biased region" description="Basic and acidic residues" evidence="1">
    <location>
        <begin position="14"/>
        <end position="30"/>
    </location>
</feature>
<dbReference type="Proteomes" id="UP000275078">
    <property type="component" value="Unassembled WGS sequence"/>
</dbReference>
<evidence type="ECO:0000313" key="3">
    <source>
        <dbReference type="Proteomes" id="UP000275078"/>
    </source>
</evidence>
<evidence type="ECO:0000313" key="2">
    <source>
        <dbReference type="EMBL" id="RPA87789.1"/>
    </source>
</evidence>
<gene>
    <name evidence="2" type="ORF">BJ508DRAFT_357373</name>
</gene>
<feature type="compositionally biased region" description="Low complexity" evidence="1">
    <location>
        <begin position="39"/>
        <end position="51"/>
    </location>
</feature>
<feature type="region of interest" description="Disordered" evidence="1">
    <location>
        <begin position="658"/>
        <end position="681"/>
    </location>
</feature>
<sequence>MPMPSAMKRKMRKMRDAQSTKRRAIADTKPEGSIQQQRSPSPSTSSTPSESLQYSIPSAEHWLDSEEEEESEVEITDSEEEASLELETGLAGTEEEFRNGYAILMREITSDVWDKAKFPYQRGVKVSRQTIHNRKKEAAAKAASMKDTKRRIQSFFPPVPHSEYSAQSSTKTSTSQPTAPYSERLPLPEAIELMEKKLKEKRNGLQGDYLIRHRAVLIFMNFQHTLPTVLPGTRLEYARLAAKAFRHNIYYARKIISWEIQWRRDQKIEEGRKGCHVKTKTWFNDEGVQLAAREFVQNSEGGRKVTAAKLAKAIGEYLASDTATGIVSGAFNDTTLTEAEFQSQANHRTRRVTARTARRWLKKMGFRHCRMAKGVFYDGHERDDVVKYRKEEFLPKWLDYRARMVQFSEDGSWKLPEGCSLGSDGNYYMNGQSGVRPVVLVTHDESTFNANDGKRSGWFKVSDDGKPQFPIQPKGRGKGIMVSAFLTPAGILRVPNTTTDEQLLSRNPGWPRHETTGKLIREAAQYLEYSKDNYWTGDKMVDQTIQIALPIFREAFPQFQALFAFDNASNHSAFAEDALVASRMNLEPGGKKPCMRETSYEKSAEDKTLIQQSMVFPPDYWDFPLRNKPKGIKVVLRERGLWPASGKNEMGYPFRLDCPTSHGRDGCPTDKEDPDLGPDPG</sequence>
<name>A0A3N4IPC6_ASCIM</name>
<feature type="region of interest" description="Disordered" evidence="1">
    <location>
        <begin position="1"/>
        <end position="91"/>
    </location>
</feature>